<dbReference type="Proteomes" id="UP001054945">
    <property type="component" value="Unassembled WGS sequence"/>
</dbReference>
<keyword evidence="2" id="KW-1185">Reference proteome</keyword>
<organism evidence="1 2">
    <name type="scientific">Caerostris extrusa</name>
    <name type="common">Bark spider</name>
    <name type="synonym">Caerostris bankana</name>
    <dbReference type="NCBI Taxonomy" id="172846"/>
    <lineage>
        <taxon>Eukaryota</taxon>
        <taxon>Metazoa</taxon>
        <taxon>Ecdysozoa</taxon>
        <taxon>Arthropoda</taxon>
        <taxon>Chelicerata</taxon>
        <taxon>Arachnida</taxon>
        <taxon>Araneae</taxon>
        <taxon>Araneomorphae</taxon>
        <taxon>Entelegynae</taxon>
        <taxon>Araneoidea</taxon>
        <taxon>Araneidae</taxon>
        <taxon>Caerostris</taxon>
    </lineage>
</organism>
<dbReference type="AlphaFoldDB" id="A0AAV4UKB4"/>
<sequence>KSWRVQKKKLRRSAKLKKEKKRVDVANGYFKHELNTDTYFQVMWMC</sequence>
<evidence type="ECO:0000313" key="2">
    <source>
        <dbReference type="Proteomes" id="UP001054945"/>
    </source>
</evidence>
<feature type="non-terminal residue" evidence="1">
    <location>
        <position position="1"/>
    </location>
</feature>
<accession>A0AAV4UKB4</accession>
<dbReference type="EMBL" id="BPLR01013035">
    <property type="protein sequence ID" value="GIY58209.1"/>
    <property type="molecule type" value="Genomic_DNA"/>
</dbReference>
<protein>
    <submittedName>
        <fullName evidence="1">Uncharacterized protein</fullName>
    </submittedName>
</protein>
<evidence type="ECO:0000313" key="1">
    <source>
        <dbReference type="EMBL" id="GIY58209.1"/>
    </source>
</evidence>
<comment type="caution">
    <text evidence="1">The sequence shown here is derived from an EMBL/GenBank/DDBJ whole genome shotgun (WGS) entry which is preliminary data.</text>
</comment>
<name>A0AAV4UKB4_CAEEX</name>
<proteinExistence type="predicted"/>
<reference evidence="1 2" key="1">
    <citation type="submission" date="2021-06" db="EMBL/GenBank/DDBJ databases">
        <title>Caerostris extrusa draft genome.</title>
        <authorList>
            <person name="Kono N."/>
            <person name="Arakawa K."/>
        </authorList>
    </citation>
    <scope>NUCLEOTIDE SEQUENCE [LARGE SCALE GENOMIC DNA]</scope>
</reference>
<gene>
    <name evidence="1" type="ORF">CEXT_192181</name>
</gene>